<accession>A0ABP6ZIN2</accession>
<evidence type="ECO:0000313" key="2">
    <source>
        <dbReference type="Proteomes" id="UP001501490"/>
    </source>
</evidence>
<evidence type="ECO:0000313" key="1">
    <source>
        <dbReference type="EMBL" id="GAA3610909.1"/>
    </source>
</evidence>
<protein>
    <submittedName>
        <fullName evidence="1">Uncharacterized protein</fullName>
    </submittedName>
</protein>
<dbReference type="EMBL" id="BAABAB010000007">
    <property type="protein sequence ID" value="GAA3610909.1"/>
    <property type="molecule type" value="Genomic_DNA"/>
</dbReference>
<proteinExistence type="predicted"/>
<gene>
    <name evidence="1" type="ORF">GCM10022236_10760</name>
</gene>
<organism evidence="1 2">
    <name type="scientific">Microlunatus ginsengisoli</name>
    <dbReference type="NCBI Taxonomy" id="363863"/>
    <lineage>
        <taxon>Bacteria</taxon>
        <taxon>Bacillati</taxon>
        <taxon>Actinomycetota</taxon>
        <taxon>Actinomycetes</taxon>
        <taxon>Propionibacteriales</taxon>
        <taxon>Propionibacteriaceae</taxon>
        <taxon>Microlunatus</taxon>
    </lineage>
</organism>
<reference evidence="2" key="1">
    <citation type="journal article" date="2019" name="Int. J. Syst. Evol. Microbiol.">
        <title>The Global Catalogue of Microorganisms (GCM) 10K type strain sequencing project: providing services to taxonomists for standard genome sequencing and annotation.</title>
        <authorList>
            <consortium name="The Broad Institute Genomics Platform"/>
            <consortium name="The Broad Institute Genome Sequencing Center for Infectious Disease"/>
            <person name="Wu L."/>
            <person name="Ma J."/>
        </authorList>
    </citation>
    <scope>NUCLEOTIDE SEQUENCE [LARGE SCALE GENOMIC DNA]</scope>
    <source>
        <strain evidence="2">JCM 16929</strain>
    </source>
</reference>
<comment type="caution">
    <text evidence="1">The sequence shown here is derived from an EMBL/GenBank/DDBJ whole genome shotgun (WGS) entry which is preliminary data.</text>
</comment>
<keyword evidence="2" id="KW-1185">Reference proteome</keyword>
<name>A0ABP6ZIN2_9ACTN</name>
<sequence length="124" mass="13166">MQVHGATLTPADVVVVDGVAATSVARTVLDLARTVPFEQAVAAGDRALASGLDRLALDGCLDRMIGWPGSRQAQRVADFLDPLSESAGESVSRVRCWEEGLPAPQLQYVIRDAHGRQVARCDVA</sequence>
<dbReference type="RefSeq" id="WP_344802138.1">
    <property type="nucleotide sequence ID" value="NZ_BAABAB010000007.1"/>
</dbReference>
<dbReference type="Proteomes" id="UP001501490">
    <property type="component" value="Unassembled WGS sequence"/>
</dbReference>